<dbReference type="PANTHER" id="PTHR14021">
    <property type="entry name" value="IRON-SULFUR CLUSTER CO-CHAPERONE PROTEIN HSCB"/>
    <property type="match status" value="1"/>
</dbReference>
<dbReference type="NCBIfam" id="TIGR00714">
    <property type="entry name" value="hscB"/>
    <property type="match status" value="1"/>
</dbReference>
<dbReference type="InterPro" id="IPR004640">
    <property type="entry name" value="HscB"/>
</dbReference>
<dbReference type="Pfam" id="PF07743">
    <property type="entry name" value="HSCB_C"/>
    <property type="match status" value="1"/>
</dbReference>
<comment type="similarity">
    <text evidence="1">Belongs to the HscB family.</text>
</comment>
<evidence type="ECO:0000313" key="5">
    <source>
        <dbReference type="Proteomes" id="UP001201812"/>
    </source>
</evidence>
<evidence type="ECO:0000313" key="4">
    <source>
        <dbReference type="EMBL" id="KAI1715393.1"/>
    </source>
</evidence>
<dbReference type="GO" id="GO:0051259">
    <property type="term" value="P:protein complex oligomerization"/>
    <property type="evidence" value="ECO:0007669"/>
    <property type="project" value="InterPro"/>
</dbReference>
<protein>
    <submittedName>
        <fullName evidence="4">Co-chaperone protein HscB like protein</fullName>
    </submittedName>
</protein>
<dbReference type="GO" id="GO:0005739">
    <property type="term" value="C:mitochondrion"/>
    <property type="evidence" value="ECO:0007669"/>
    <property type="project" value="TreeGrafter"/>
</dbReference>
<evidence type="ECO:0000259" key="3">
    <source>
        <dbReference type="Pfam" id="PF07743"/>
    </source>
</evidence>
<dbReference type="Gene3D" id="1.10.287.110">
    <property type="entry name" value="DnaJ domain"/>
    <property type="match status" value="1"/>
</dbReference>
<dbReference type="SUPFAM" id="SSF47144">
    <property type="entry name" value="HSC20 (HSCB), C-terminal oligomerisation domain"/>
    <property type="match status" value="1"/>
</dbReference>
<dbReference type="PANTHER" id="PTHR14021:SF15">
    <property type="entry name" value="IRON-SULFUR CLUSTER CO-CHAPERONE PROTEIN HSCB"/>
    <property type="match status" value="1"/>
</dbReference>
<dbReference type="GO" id="GO:0044571">
    <property type="term" value="P:[2Fe-2S] cluster assembly"/>
    <property type="evidence" value="ECO:0007669"/>
    <property type="project" value="InterPro"/>
</dbReference>
<reference evidence="4" key="1">
    <citation type="submission" date="2022-01" db="EMBL/GenBank/DDBJ databases">
        <title>Genome Sequence Resource for Two Populations of Ditylenchus destructor, the Migratory Endoparasitic Phytonematode.</title>
        <authorList>
            <person name="Zhang H."/>
            <person name="Lin R."/>
            <person name="Xie B."/>
        </authorList>
    </citation>
    <scope>NUCLEOTIDE SEQUENCE</scope>
    <source>
        <strain evidence="4">BazhouSP</strain>
    </source>
</reference>
<sequence>MGIVTIRSMILQRQMVRAGSVKVLQLDSFVRHATLYNRFVLQIIFPISDWNDSQVHPDKFGQNSQREKEFSEQHSSYLNNAYRTLRDPFLRASYLLGVSVGDEEKSEKATDSQLAMDMMELHEEIDDLSDANELESKLAEVQSELDRLFSHLGKYLENGNTEEARKTLDRIRFFITAKRAVCGKLGRNRD</sequence>
<dbReference type="EMBL" id="JAKKPZ010000011">
    <property type="protein sequence ID" value="KAI1715393.1"/>
    <property type="molecule type" value="Genomic_DNA"/>
</dbReference>
<evidence type="ECO:0000256" key="1">
    <source>
        <dbReference type="ARBA" id="ARBA00010476"/>
    </source>
</evidence>
<keyword evidence="2" id="KW-0143">Chaperone</keyword>
<gene>
    <name evidence="4" type="ORF">DdX_07702</name>
</gene>
<dbReference type="GO" id="GO:0051087">
    <property type="term" value="F:protein-folding chaperone binding"/>
    <property type="evidence" value="ECO:0007669"/>
    <property type="project" value="InterPro"/>
</dbReference>
<keyword evidence="5" id="KW-1185">Reference proteome</keyword>
<evidence type="ECO:0000256" key="2">
    <source>
        <dbReference type="ARBA" id="ARBA00023186"/>
    </source>
</evidence>
<comment type="caution">
    <text evidence="4">The sequence shown here is derived from an EMBL/GenBank/DDBJ whole genome shotgun (WGS) entry which is preliminary data.</text>
</comment>
<dbReference type="InterPro" id="IPR036386">
    <property type="entry name" value="HscB_C_sf"/>
</dbReference>
<dbReference type="InterPro" id="IPR009073">
    <property type="entry name" value="HscB_oligo_C"/>
</dbReference>
<proteinExistence type="inferred from homology"/>
<accession>A0AAD4N8Q0</accession>
<dbReference type="InterPro" id="IPR036869">
    <property type="entry name" value="J_dom_sf"/>
</dbReference>
<dbReference type="Proteomes" id="UP001201812">
    <property type="component" value="Unassembled WGS sequence"/>
</dbReference>
<name>A0AAD4N8Q0_9BILA</name>
<feature type="domain" description="Co-chaperone HscB C-terminal oligomerisation" evidence="3">
    <location>
        <begin position="111"/>
        <end position="178"/>
    </location>
</feature>
<dbReference type="Gene3D" id="1.20.1280.20">
    <property type="entry name" value="HscB, C-terminal domain"/>
    <property type="match status" value="1"/>
</dbReference>
<organism evidence="4 5">
    <name type="scientific">Ditylenchus destructor</name>
    <dbReference type="NCBI Taxonomy" id="166010"/>
    <lineage>
        <taxon>Eukaryota</taxon>
        <taxon>Metazoa</taxon>
        <taxon>Ecdysozoa</taxon>
        <taxon>Nematoda</taxon>
        <taxon>Chromadorea</taxon>
        <taxon>Rhabditida</taxon>
        <taxon>Tylenchina</taxon>
        <taxon>Tylenchomorpha</taxon>
        <taxon>Sphaerularioidea</taxon>
        <taxon>Anguinidae</taxon>
        <taxon>Anguininae</taxon>
        <taxon>Ditylenchus</taxon>
    </lineage>
</organism>
<dbReference type="GO" id="GO:0001671">
    <property type="term" value="F:ATPase activator activity"/>
    <property type="evidence" value="ECO:0007669"/>
    <property type="project" value="InterPro"/>
</dbReference>
<dbReference type="SUPFAM" id="SSF46565">
    <property type="entry name" value="Chaperone J-domain"/>
    <property type="match status" value="1"/>
</dbReference>
<dbReference type="AlphaFoldDB" id="A0AAD4N8Q0"/>